<reference evidence="3 4" key="1">
    <citation type="submission" date="2022-10" db="EMBL/GenBank/DDBJ databases">
        <title>Erythrobacter sp. sf7 Genome sequencing.</title>
        <authorList>
            <person name="Park S."/>
        </authorList>
    </citation>
    <scope>NUCLEOTIDE SEQUENCE [LARGE SCALE GENOMIC DNA]</scope>
    <source>
        <strain evidence="4">sf7</strain>
    </source>
</reference>
<comment type="caution">
    <text evidence="3">The sequence shown here is derived from an EMBL/GenBank/DDBJ whole genome shotgun (WGS) entry which is preliminary data.</text>
</comment>
<evidence type="ECO:0000256" key="2">
    <source>
        <dbReference type="SAM" id="SignalP"/>
    </source>
</evidence>
<feature type="chain" id="PRO_5045053813" description="Lipoprotein" evidence="2">
    <location>
        <begin position="26"/>
        <end position="146"/>
    </location>
</feature>
<organism evidence="3 4">
    <name type="scientific">Erythrobacter fulvus</name>
    <dbReference type="NCBI Taxonomy" id="2987523"/>
    <lineage>
        <taxon>Bacteria</taxon>
        <taxon>Pseudomonadati</taxon>
        <taxon>Pseudomonadota</taxon>
        <taxon>Alphaproteobacteria</taxon>
        <taxon>Sphingomonadales</taxon>
        <taxon>Erythrobacteraceae</taxon>
        <taxon>Erythrobacter/Porphyrobacter group</taxon>
        <taxon>Erythrobacter</taxon>
    </lineage>
</organism>
<feature type="region of interest" description="Disordered" evidence="1">
    <location>
        <begin position="104"/>
        <end position="146"/>
    </location>
</feature>
<dbReference type="RefSeq" id="WP_273677026.1">
    <property type="nucleotide sequence ID" value="NZ_JAQQXQ010000004.1"/>
</dbReference>
<accession>A0ABT5JP97</accession>
<dbReference type="EMBL" id="JAQQXQ010000004">
    <property type="protein sequence ID" value="MDC8754200.1"/>
    <property type="molecule type" value="Genomic_DNA"/>
</dbReference>
<name>A0ABT5JP97_9SPHN</name>
<gene>
    <name evidence="3" type="ORF">OIK40_06030</name>
</gene>
<evidence type="ECO:0008006" key="5">
    <source>
        <dbReference type="Google" id="ProtNLM"/>
    </source>
</evidence>
<feature type="compositionally biased region" description="Pro residues" evidence="1">
    <location>
        <begin position="130"/>
        <end position="139"/>
    </location>
</feature>
<protein>
    <recommendedName>
        <fullName evidence="5">Lipoprotein</fullName>
    </recommendedName>
</protein>
<dbReference type="PROSITE" id="PS51257">
    <property type="entry name" value="PROKAR_LIPOPROTEIN"/>
    <property type="match status" value="1"/>
</dbReference>
<feature type="signal peptide" evidence="2">
    <location>
        <begin position="1"/>
        <end position="25"/>
    </location>
</feature>
<keyword evidence="4" id="KW-1185">Reference proteome</keyword>
<proteinExistence type="predicted"/>
<evidence type="ECO:0000313" key="4">
    <source>
        <dbReference type="Proteomes" id="UP001216558"/>
    </source>
</evidence>
<sequence length="146" mass="15367">MMATRTVLLAGALALGGCASSSSSGFDVERTVFNNPYVPPVIDPGAIGPRCDEPRRQGSICTSGGIIYPGRGRHALLANGEIIRLTRAERRFLRDRADALEAQRDISESLANGKPLPPGSPALPQGRNTAPPPAPPPPPAREREAP</sequence>
<evidence type="ECO:0000256" key="1">
    <source>
        <dbReference type="SAM" id="MobiDB-lite"/>
    </source>
</evidence>
<dbReference type="Proteomes" id="UP001216558">
    <property type="component" value="Unassembled WGS sequence"/>
</dbReference>
<evidence type="ECO:0000313" key="3">
    <source>
        <dbReference type="EMBL" id="MDC8754200.1"/>
    </source>
</evidence>
<keyword evidence="2" id="KW-0732">Signal</keyword>